<keyword evidence="4 6" id="KW-1133">Transmembrane helix</keyword>
<proteinExistence type="inferred from homology"/>
<comment type="caution">
    <text evidence="6">Lacks conserved residue(s) required for the propagation of feature annotation.</text>
</comment>
<dbReference type="RefSeq" id="WP_111570452.1">
    <property type="nucleotide sequence ID" value="NZ_PIPK01000014.1"/>
</dbReference>
<dbReference type="Pfam" id="PF01169">
    <property type="entry name" value="GDT1"/>
    <property type="match status" value="2"/>
</dbReference>
<dbReference type="Proteomes" id="UP000287865">
    <property type="component" value="Unassembled WGS sequence"/>
</dbReference>
<evidence type="ECO:0000256" key="2">
    <source>
        <dbReference type="ARBA" id="ARBA00009190"/>
    </source>
</evidence>
<reference evidence="7 9" key="2">
    <citation type="submission" date="2018-06" db="EMBL/GenBank/DDBJ databases">
        <title>Genomic Encyclopedia of Type Strains, Phase III (KMG-III): the genomes of soil and plant-associated and newly described type strains.</title>
        <authorList>
            <person name="Whitman W."/>
        </authorList>
    </citation>
    <scope>NUCLEOTIDE SEQUENCE [LARGE SCALE GENOMIC DNA]</scope>
    <source>
        <strain evidence="7 9">CGMCC 1.15366</strain>
    </source>
</reference>
<dbReference type="AlphaFoldDB" id="A0A327WP30"/>
<comment type="subcellular location">
    <subcellularLocation>
        <location evidence="1 6">Membrane</location>
        <topology evidence="1 6">Multi-pass membrane protein</topology>
    </subcellularLocation>
</comment>
<dbReference type="EMBL" id="PIPK01000014">
    <property type="protein sequence ID" value="RUO20088.1"/>
    <property type="molecule type" value="Genomic_DNA"/>
</dbReference>
<gene>
    <name evidence="7" type="ORF">B0I24_11918</name>
    <name evidence="8" type="ORF">CWE07_12420</name>
</gene>
<evidence type="ECO:0000256" key="6">
    <source>
        <dbReference type="RuleBase" id="RU365102"/>
    </source>
</evidence>
<organism evidence="7 9">
    <name type="scientific">Aliidiomarina maris</name>
    <dbReference type="NCBI Taxonomy" id="531312"/>
    <lineage>
        <taxon>Bacteria</taxon>
        <taxon>Pseudomonadati</taxon>
        <taxon>Pseudomonadota</taxon>
        <taxon>Gammaproteobacteria</taxon>
        <taxon>Alteromonadales</taxon>
        <taxon>Idiomarinaceae</taxon>
        <taxon>Aliidiomarina</taxon>
    </lineage>
</organism>
<evidence type="ECO:0000256" key="4">
    <source>
        <dbReference type="ARBA" id="ARBA00022989"/>
    </source>
</evidence>
<dbReference type="PANTHER" id="PTHR12608">
    <property type="entry name" value="TRANSMEMBRANE PROTEIN HTP-1 RELATED"/>
    <property type="match status" value="1"/>
</dbReference>
<keyword evidence="5 6" id="KW-0472">Membrane</keyword>
<protein>
    <recommendedName>
        <fullName evidence="6">GDT1 family protein</fullName>
    </recommendedName>
</protein>
<accession>A0A327WP30</accession>
<feature type="transmembrane region" description="Helical" evidence="6">
    <location>
        <begin position="131"/>
        <end position="153"/>
    </location>
</feature>
<evidence type="ECO:0000313" key="10">
    <source>
        <dbReference type="Proteomes" id="UP000287865"/>
    </source>
</evidence>
<dbReference type="GO" id="GO:0046873">
    <property type="term" value="F:metal ion transmembrane transporter activity"/>
    <property type="evidence" value="ECO:0007669"/>
    <property type="project" value="InterPro"/>
</dbReference>
<dbReference type="PANTHER" id="PTHR12608:SF1">
    <property type="entry name" value="TRANSMEMBRANE PROTEIN 165"/>
    <property type="match status" value="1"/>
</dbReference>
<comment type="similarity">
    <text evidence="2 6">Belongs to the GDT1 family.</text>
</comment>
<name>A0A327WP30_9GAMM</name>
<evidence type="ECO:0000256" key="5">
    <source>
        <dbReference type="ARBA" id="ARBA00023136"/>
    </source>
</evidence>
<evidence type="ECO:0000256" key="1">
    <source>
        <dbReference type="ARBA" id="ARBA00004141"/>
    </source>
</evidence>
<evidence type="ECO:0000313" key="7">
    <source>
        <dbReference type="EMBL" id="RAJ93535.1"/>
    </source>
</evidence>
<keyword evidence="3 6" id="KW-0812">Transmembrane</keyword>
<dbReference type="EMBL" id="QLMD01000019">
    <property type="protein sequence ID" value="RAJ93535.1"/>
    <property type="molecule type" value="Genomic_DNA"/>
</dbReference>
<evidence type="ECO:0000313" key="9">
    <source>
        <dbReference type="Proteomes" id="UP000249203"/>
    </source>
</evidence>
<dbReference type="GO" id="GO:0016020">
    <property type="term" value="C:membrane"/>
    <property type="evidence" value="ECO:0007669"/>
    <property type="project" value="UniProtKB-SubCell"/>
</dbReference>
<dbReference type="OrthoDB" id="9801356at2"/>
<feature type="transmembrane region" description="Helical" evidence="6">
    <location>
        <begin position="165"/>
        <end position="188"/>
    </location>
</feature>
<sequence>MDTFLLSALTVGVAEIGDRSMFLALLFGLRYQRPWPIFLGMALGLFLNQALSAVVGIWLFQFLDSSWHAWIVGIAFLLMAAWVLVPEKDDDEAPELSKRQLFLAAIVAFFFLEMADKTQLVVVTLAGSQQVFWPVVLGATLGILATTGPALWLGYKFADKLPLALLKWLACALFAVLGVWVLLGAMGVTGGAEGLSHLLPPEH</sequence>
<comment type="caution">
    <text evidence="7">The sequence shown here is derived from an EMBL/GenBank/DDBJ whole genome shotgun (WGS) entry which is preliminary data.</text>
</comment>
<feature type="transmembrane region" description="Helical" evidence="6">
    <location>
        <begin position="67"/>
        <end position="85"/>
    </location>
</feature>
<keyword evidence="10" id="KW-1185">Reference proteome</keyword>
<evidence type="ECO:0000256" key="3">
    <source>
        <dbReference type="ARBA" id="ARBA00022692"/>
    </source>
</evidence>
<dbReference type="InterPro" id="IPR001727">
    <property type="entry name" value="GDT1-like"/>
</dbReference>
<reference evidence="8 10" key="1">
    <citation type="journal article" date="2018" name="Front. Microbiol.">
        <title>Genome-Based Analysis Reveals the Taxonomy and Diversity of the Family Idiomarinaceae.</title>
        <authorList>
            <person name="Liu Y."/>
            <person name="Lai Q."/>
            <person name="Shao Z."/>
        </authorList>
    </citation>
    <scope>NUCLEOTIDE SEQUENCE [LARGE SCALE GENOMIC DNA]</scope>
    <source>
        <strain evidence="8 10">CF12-14</strain>
    </source>
</reference>
<evidence type="ECO:0000313" key="8">
    <source>
        <dbReference type="EMBL" id="RUO20088.1"/>
    </source>
</evidence>
<feature type="transmembrane region" description="Helical" evidence="6">
    <location>
        <begin position="36"/>
        <end position="61"/>
    </location>
</feature>
<dbReference type="Proteomes" id="UP000249203">
    <property type="component" value="Unassembled WGS sequence"/>
</dbReference>